<feature type="domain" description="4Fe-4S ferredoxin-type" evidence="1">
    <location>
        <begin position="165"/>
        <end position="192"/>
    </location>
</feature>
<dbReference type="InterPro" id="IPR043256">
    <property type="entry name" value="MvhB-like"/>
</dbReference>
<dbReference type="AlphaFoldDB" id="B8GE34"/>
<dbReference type="Pfam" id="PF00037">
    <property type="entry name" value="Fer4"/>
    <property type="match status" value="2"/>
</dbReference>
<feature type="domain" description="4Fe-4S ferredoxin-type" evidence="1">
    <location>
        <begin position="28"/>
        <end position="57"/>
    </location>
</feature>
<accession>B8GE34</accession>
<dbReference type="EMBL" id="CP001338">
    <property type="protein sequence ID" value="ACL17535.1"/>
    <property type="molecule type" value="Genomic_DNA"/>
</dbReference>
<dbReference type="InterPro" id="IPR017896">
    <property type="entry name" value="4Fe4S_Fe-S-bd"/>
</dbReference>
<dbReference type="PANTHER" id="PTHR43193:SF2">
    <property type="entry name" value="POLYFERREDOXIN PROTEIN FWDF"/>
    <property type="match status" value="1"/>
</dbReference>
<dbReference type="OrthoDB" id="23833at2157"/>
<dbReference type="PANTHER" id="PTHR43193">
    <property type="match status" value="1"/>
</dbReference>
<evidence type="ECO:0000259" key="1">
    <source>
        <dbReference type="PROSITE" id="PS51379"/>
    </source>
</evidence>
<feature type="domain" description="4Fe-4S ferredoxin-type" evidence="1">
    <location>
        <begin position="69"/>
        <end position="98"/>
    </location>
</feature>
<feature type="domain" description="4Fe-4S ferredoxin-type" evidence="1">
    <location>
        <begin position="240"/>
        <end position="269"/>
    </location>
</feature>
<dbReference type="STRING" id="521011.Mpal_2242"/>
<proteinExistence type="predicted"/>
<keyword evidence="3" id="KW-1185">Reference proteome</keyword>
<dbReference type="SUPFAM" id="SSF54862">
    <property type="entry name" value="4Fe-4S ferredoxins"/>
    <property type="match status" value="2"/>
</dbReference>
<feature type="domain" description="4Fe-4S ferredoxin-type" evidence="1">
    <location>
        <begin position="272"/>
        <end position="302"/>
    </location>
</feature>
<organism evidence="2 3">
    <name type="scientific">Methanosphaerula palustris (strain ATCC BAA-1556 / DSM 19958 / E1-9c)</name>
    <dbReference type="NCBI Taxonomy" id="521011"/>
    <lineage>
        <taxon>Archaea</taxon>
        <taxon>Methanobacteriati</taxon>
        <taxon>Methanobacteriota</taxon>
        <taxon>Stenosarchaea group</taxon>
        <taxon>Methanomicrobia</taxon>
        <taxon>Methanomicrobiales</taxon>
        <taxon>Methanoregulaceae</taxon>
        <taxon>Methanosphaerula</taxon>
    </lineage>
</organism>
<dbReference type="eggNOG" id="arCOG02180">
    <property type="taxonomic scope" value="Archaea"/>
</dbReference>
<feature type="domain" description="4Fe-4S ferredoxin-type" evidence="1">
    <location>
        <begin position="116"/>
        <end position="145"/>
    </location>
</feature>
<dbReference type="InterPro" id="IPR017900">
    <property type="entry name" value="4Fe4S_Fe_S_CS"/>
</dbReference>
<dbReference type="CDD" id="cd10549">
    <property type="entry name" value="MtMvhB_like"/>
    <property type="match status" value="2"/>
</dbReference>
<dbReference type="Proteomes" id="UP000002457">
    <property type="component" value="Chromosome"/>
</dbReference>
<sequence>MTTMFPKFSKKREGDNVVMEQKLLQSVNNLILNAETCTGCGICVEACPEEAIVLGLVGAARRGAIDYAAPIDVDEVKCSYCGVCVCMCPFNALTLKVDGEERLPIVEKEGFPQYDRTMKIDPEKCVRCTICDDVCPRDAIDRNVPAYEGTEEDGAKRQSALASTTTFKVDDEKCTLCGICGELCTAIEVKHKAFSAGSGKVEGEVLWDETKCDGCKVCADMCPAEAITVERTVSSNKMKGEVQIVNEDCCTCTWCSTNCPTEAITIEKLIEGEIEFHSEKCPGGCSTCIETCPANAIYLPEAKPASEMVGAVEGTIAVNKDLCIKCGACVNACPGEDIIVLQRTGLKMKGKETDLFKRVRDKLFTRRTSVVKEEKPGEVGLKMLGNA</sequence>
<feature type="domain" description="4Fe-4S ferredoxin-type" evidence="1">
    <location>
        <begin position="203"/>
        <end position="232"/>
    </location>
</feature>
<dbReference type="GO" id="GO:0016491">
    <property type="term" value="F:oxidoreductase activity"/>
    <property type="evidence" value="ECO:0007669"/>
    <property type="project" value="UniProtKB-ARBA"/>
</dbReference>
<dbReference type="Gene3D" id="3.30.70.20">
    <property type="match status" value="5"/>
</dbReference>
<dbReference type="Pfam" id="PF12838">
    <property type="entry name" value="Fer4_7"/>
    <property type="match status" value="2"/>
</dbReference>
<dbReference type="PROSITE" id="PS51379">
    <property type="entry name" value="4FE4S_FER_2"/>
    <property type="match status" value="8"/>
</dbReference>
<reference evidence="2 3" key="1">
    <citation type="journal article" date="2015" name="Genome Announc.">
        <title>Complete Genome Sequence of Methanosphaerula palustris E1-9CT, a Hydrogenotrophic Methanogen Isolated from a Minerotrophic Fen Peatland.</title>
        <authorList>
            <person name="Cadillo-Quiroz H."/>
            <person name="Browne P."/>
            <person name="Kyrpides N."/>
            <person name="Woyke T."/>
            <person name="Goodwin L."/>
            <person name="Detter C."/>
            <person name="Yavitt J.B."/>
            <person name="Zinder S.H."/>
        </authorList>
    </citation>
    <scope>NUCLEOTIDE SEQUENCE [LARGE SCALE GENOMIC DNA]</scope>
    <source>
        <strain evidence="3">ATCC BAA-1556 / DSM 19958 / E1-9c</strain>
    </source>
</reference>
<evidence type="ECO:0000313" key="3">
    <source>
        <dbReference type="Proteomes" id="UP000002457"/>
    </source>
</evidence>
<dbReference type="GeneID" id="7272539"/>
<dbReference type="KEGG" id="mpl:Mpal_2242"/>
<dbReference type="HOGENOM" id="CLU_050974_0_0_2"/>
<dbReference type="PROSITE" id="PS00198">
    <property type="entry name" value="4FE4S_FER_1"/>
    <property type="match status" value="5"/>
</dbReference>
<name>B8GE34_METPE</name>
<dbReference type="PIRSF" id="PIRSF005658">
    <property type="entry name" value="FwdF"/>
    <property type="match status" value="1"/>
</dbReference>
<dbReference type="RefSeq" id="WP_012618854.1">
    <property type="nucleotide sequence ID" value="NC_011832.1"/>
</dbReference>
<gene>
    <name evidence="2" type="ordered locus">Mpal_2242</name>
</gene>
<feature type="domain" description="4Fe-4S ferredoxin-type" evidence="1">
    <location>
        <begin position="314"/>
        <end position="344"/>
    </location>
</feature>
<dbReference type="InterPro" id="IPR052977">
    <property type="entry name" value="Polyferredoxin-like_ET"/>
</dbReference>
<evidence type="ECO:0000313" key="2">
    <source>
        <dbReference type="EMBL" id="ACL17535.1"/>
    </source>
</evidence>
<protein>
    <submittedName>
        <fullName evidence="2">4Fe-4S ferredoxin iron-sulfur binding domain protein</fullName>
    </submittedName>
</protein>